<dbReference type="eggNOG" id="COG0789">
    <property type="taxonomic scope" value="Bacteria"/>
</dbReference>
<dbReference type="Pfam" id="PF09278">
    <property type="entry name" value="MerR-DNA-bind"/>
    <property type="match status" value="1"/>
</dbReference>
<dbReference type="SUPFAM" id="SSF46955">
    <property type="entry name" value="Putative DNA-binding domain"/>
    <property type="match status" value="1"/>
</dbReference>
<dbReference type="Pfam" id="PF00376">
    <property type="entry name" value="MerR"/>
    <property type="match status" value="1"/>
</dbReference>
<dbReference type="InterPro" id="IPR000551">
    <property type="entry name" value="MerR-type_HTH_dom"/>
</dbReference>
<dbReference type="CDD" id="cd04785">
    <property type="entry name" value="HTH_CadR-PbrR-like"/>
    <property type="match status" value="1"/>
</dbReference>
<evidence type="ECO:0000256" key="1">
    <source>
        <dbReference type="ARBA" id="ARBA00023015"/>
    </source>
</evidence>
<organism evidence="5 6">
    <name type="scientific">Hyphomonas neptunium (strain ATCC 15444)</name>
    <dbReference type="NCBI Taxonomy" id="228405"/>
    <lineage>
        <taxon>Bacteria</taxon>
        <taxon>Pseudomonadati</taxon>
        <taxon>Pseudomonadota</taxon>
        <taxon>Alphaproteobacteria</taxon>
        <taxon>Hyphomonadales</taxon>
        <taxon>Hyphomonadaceae</taxon>
        <taxon>Hyphomonas</taxon>
    </lineage>
</organism>
<protein>
    <submittedName>
        <fullName evidence="5">Mercuric resistance operon regulatory protein</fullName>
    </submittedName>
</protein>
<dbReference type="SMART" id="SM00422">
    <property type="entry name" value="HTH_MERR"/>
    <property type="match status" value="1"/>
</dbReference>
<dbReference type="PROSITE" id="PS00552">
    <property type="entry name" value="HTH_MERR_1"/>
    <property type="match status" value="1"/>
</dbReference>
<dbReference type="GO" id="GO:0003677">
    <property type="term" value="F:DNA binding"/>
    <property type="evidence" value="ECO:0007669"/>
    <property type="project" value="UniProtKB-KW"/>
</dbReference>
<accession>Q0C1J9</accession>
<dbReference type="GO" id="GO:0003700">
    <property type="term" value="F:DNA-binding transcription factor activity"/>
    <property type="evidence" value="ECO:0007669"/>
    <property type="project" value="InterPro"/>
</dbReference>
<evidence type="ECO:0000259" key="4">
    <source>
        <dbReference type="PROSITE" id="PS50937"/>
    </source>
</evidence>
<gene>
    <name evidence="5" type="primary">merR</name>
    <name evidence="5" type="ordered locus">HNE_1688</name>
</gene>
<keyword evidence="6" id="KW-1185">Reference proteome</keyword>
<dbReference type="KEGG" id="hne:HNE_1688"/>
<keyword evidence="3" id="KW-0804">Transcription</keyword>
<evidence type="ECO:0000256" key="3">
    <source>
        <dbReference type="ARBA" id="ARBA00023163"/>
    </source>
</evidence>
<dbReference type="AlphaFoldDB" id="Q0C1J9"/>
<dbReference type="InterPro" id="IPR047057">
    <property type="entry name" value="MerR_fam"/>
</dbReference>
<evidence type="ECO:0000313" key="5">
    <source>
        <dbReference type="EMBL" id="ABI77741.1"/>
    </source>
</evidence>
<evidence type="ECO:0000256" key="2">
    <source>
        <dbReference type="ARBA" id="ARBA00023125"/>
    </source>
</evidence>
<dbReference type="InterPro" id="IPR015358">
    <property type="entry name" value="Tscrpt_reg_MerR_DNA-bd"/>
</dbReference>
<name>Q0C1J9_HYPNA</name>
<proteinExistence type="predicted"/>
<evidence type="ECO:0000313" key="6">
    <source>
        <dbReference type="Proteomes" id="UP000001959"/>
    </source>
</evidence>
<dbReference type="STRING" id="228405.HNE_1688"/>
<dbReference type="PROSITE" id="PS50937">
    <property type="entry name" value="HTH_MERR_2"/>
    <property type="match status" value="1"/>
</dbReference>
<reference evidence="5 6" key="1">
    <citation type="journal article" date="2006" name="J. Bacteriol.">
        <title>Comparative genomic evidence for a close relationship between the dimorphic prosthecate bacteria Hyphomonas neptunium and Caulobacter crescentus.</title>
        <authorList>
            <person name="Badger J.H."/>
            <person name="Hoover T.R."/>
            <person name="Brun Y.V."/>
            <person name="Weiner R.M."/>
            <person name="Laub M.T."/>
            <person name="Alexandre G."/>
            <person name="Mrazek J."/>
            <person name="Ren Q."/>
            <person name="Paulsen I.T."/>
            <person name="Nelson K.E."/>
            <person name="Khouri H.M."/>
            <person name="Radune D."/>
            <person name="Sosa J."/>
            <person name="Dodson R.J."/>
            <person name="Sullivan S.A."/>
            <person name="Rosovitz M.J."/>
            <person name="Madupu R."/>
            <person name="Brinkac L.M."/>
            <person name="Durkin A.S."/>
            <person name="Daugherty S.C."/>
            <person name="Kothari S.P."/>
            <person name="Giglio M.G."/>
            <person name="Zhou L."/>
            <person name="Haft D.H."/>
            <person name="Selengut J.D."/>
            <person name="Davidsen T.M."/>
            <person name="Yang Q."/>
            <person name="Zafar N."/>
            <person name="Ward N.L."/>
        </authorList>
    </citation>
    <scope>NUCLEOTIDE SEQUENCE [LARGE SCALE GENOMIC DNA]</scope>
    <source>
        <strain evidence="5 6">ATCC 15444</strain>
    </source>
</reference>
<dbReference type="PANTHER" id="PTHR30204:SF92">
    <property type="entry name" value="HTH-TYPE TRANSCRIPTIONAL REGULATOR ZNTR"/>
    <property type="match status" value="1"/>
</dbReference>
<sequence>MLRRAELASRLGCNLETIRYYEKIGLLPEPARSPSGHRLYSNVDQLRLRFILRARDLGFRTEDVRSLLGINDGMPSCAEVMVLAEAHLKDIRNRILDLQQMERQLSEIMIGCTGGQTSDCALTDKLFESR</sequence>
<dbReference type="PANTHER" id="PTHR30204">
    <property type="entry name" value="REDOX-CYCLING DRUG-SENSING TRANSCRIPTIONAL ACTIVATOR SOXR"/>
    <property type="match status" value="1"/>
</dbReference>
<dbReference type="EMBL" id="CP000158">
    <property type="protein sequence ID" value="ABI77741.1"/>
    <property type="molecule type" value="Genomic_DNA"/>
</dbReference>
<keyword evidence="2" id="KW-0238">DNA-binding</keyword>
<dbReference type="Gene3D" id="1.10.1660.10">
    <property type="match status" value="1"/>
</dbReference>
<dbReference type="InterPro" id="IPR009061">
    <property type="entry name" value="DNA-bd_dom_put_sf"/>
</dbReference>
<dbReference type="HOGENOM" id="CLU_060077_2_0_5"/>
<feature type="domain" description="HTH merR-type" evidence="4">
    <location>
        <begin position="1"/>
        <end position="70"/>
    </location>
</feature>
<dbReference type="PRINTS" id="PR00040">
    <property type="entry name" value="HTHMERR"/>
</dbReference>
<keyword evidence="1" id="KW-0805">Transcription regulation</keyword>
<dbReference type="Proteomes" id="UP000001959">
    <property type="component" value="Chromosome"/>
</dbReference>